<keyword evidence="3 5" id="KW-1133">Transmembrane helix</keyword>
<evidence type="ECO:0000256" key="2">
    <source>
        <dbReference type="ARBA" id="ARBA00022692"/>
    </source>
</evidence>
<protein>
    <submittedName>
        <fullName evidence="6">Hydrogenase 4, component C or formate hydrogen lyase subunit 4</fullName>
    </submittedName>
</protein>
<evidence type="ECO:0000256" key="4">
    <source>
        <dbReference type="ARBA" id="ARBA00023136"/>
    </source>
</evidence>
<dbReference type="PANTHER" id="PTHR43359:SF1">
    <property type="entry name" value="FORMATE HYDROGENLYASE SUBUNIT 4-RELATED"/>
    <property type="match status" value="1"/>
</dbReference>
<feature type="transmembrane region" description="Helical" evidence="5">
    <location>
        <begin position="160"/>
        <end position="180"/>
    </location>
</feature>
<feature type="transmembrane region" description="Helical" evidence="5">
    <location>
        <begin position="222"/>
        <end position="240"/>
    </location>
</feature>
<dbReference type="AlphaFoldDB" id="W0I460"/>
<dbReference type="GO" id="GO:0005886">
    <property type="term" value="C:plasma membrane"/>
    <property type="evidence" value="ECO:0007669"/>
    <property type="project" value="TreeGrafter"/>
</dbReference>
<reference evidence="6 7" key="1">
    <citation type="journal article" date="2014" name="Int. J. Syst. Evol. Microbiol.">
        <title>Thermococcus paralvinellae sp. nov. and Thermococcus cleftensis sp. nov. of hyperthermophilic heterotrophs from deep-sea hydrothermal vents.</title>
        <authorList>
            <person name="Hensley S.A."/>
            <person name="Jung J.H."/>
            <person name="Park C.S."/>
            <person name="Holden J.F."/>
        </authorList>
    </citation>
    <scope>NUCLEOTIDE SEQUENCE [LARGE SCALE GENOMIC DNA]</scope>
    <source>
        <strain evidence="6 7">ES1</strain>
    </source>
</reference>
<feature type="transmembrane region" description="Helical" evidence="5">
    <location>
        <begin position="6"/>
        <end position="24"/>
    </location>
</feature>
<dbReference type="HOGENOM" id="CLU_015134_0_2_2"/>
<dbReference type="KEGG" id="ths:TES1_0100"/>
<feature type="transmembrane region" description="Helical" evidence="5">
    <location>
        <begin position="129"/>
        <end position="148"/>
    </location>
</feature>
<dbReference type="Pfam" id="PF00146">
    <property type="entry name" value="NADHdh"/>
    <property type="match status" value="1"/>
</dbReference>
<feature type="transmembrane region" description="Helical" evidence="5">
    <location>
        <begin position="246"/>
        <end position="269"/>
    </location>
</feature>
<evidence type="ECO:0000256" key="1">
    <source>
        <dbReference type="ARBA" id="ARBA00004141"/>
    </source>
</evidence>
<comment type="subcellular location">
    <subcellularLocation>
        <location evidence="1">Membrane</location>
        <topology evidence="1">Multi-pass membrane protein</topology>
    </subcellularLocation>
</comment>
<evidence type="ECO:0000256" key="5">
    <source>
        <dbReference type="SAM" id="Phobius"/>
    </source>
</evidence>
<dbReference type="OrthoDB" id="15253at2157"/>
<dbReference type="Proteomes" id="UP000019027">
    <property type="component" value="Chromosome"/>
</dbReference>
<dbReference type="EMBL" id="CP006965">
    <property type="protein sequence ID" value="AHF79497.1"/>
    <property type="molecule type" value="Genomic_DNA"/>
</dbReference>
<name>W0I460_9EURY</name>
<dbReference type="InterPro" id="IPR001694">
    <property type="entry name" value="NADH_UbQ_OxRdtase_su1/FPO"/>
</dbReference>
<feature type="transmembrane region" description="Helical" evidence="5">
    <location>
        <begin position="95"/>
        <end position="117"/>
    </location>
</feature>
<dbReference type="PROSITE" id="PS00668">
    <property type="entry name" value="COMPLEX1_ND1_2"/>
    <property type="match status" value="1"/>
</dbReference>
<feature type="transmembrane region" description="Helical" evidence="5">
    <location>
        <begin position="281"/>
        <end position="299"/>
    </location>
</feature>
<dbReference type="InterPro" id="IPR018086">
    <property type="entry name" value="NADH_UbQ_OxRdtase_su1_CS"/>
</dbReference>
<organism evidence="6 7">
    <name type="scientific">Thermococcus paralvinellae</name>
    <dbReference type="NCBI Taxonomy" id="582419"/>
    <lineage>
        <taxon>Archaea</taxon>
        <taxon>Methanobacteriati</taxon>
        <taxon>Methanobacteriota</taxon>
        <taxon>Thermococci</taxon>
        <taxon>Thermococcales</taxon>
        <taxon>Thermococcaceae</taxon>
        <taxon>Thermococcus</taxon>
    </lineage>
</organism>
<feature type="transmembrane region" description="Helical" evidence="5">
    <location>
        <begin position="65"/>
        <end position="83"/>
    </location>
</feature>
<dbReference type="STRING" id="582419.TES1_0100"/>
<evidence type="ECO:0000256" key="3">
    <source>
        <dbReference type="ARBA" id="ARBA00022989"/>
    </source>
</evidence>
<keyword evidence="6" id="KW-0456">Lyase</keyword>
<sequence length="300" mass="32726">MDYVSLIAAPIVIFLLPPLLDGIGRKIKARIQYRRGPPIMQTFYDLEKLLKLPSVLPTDSPIFRLAPYIALAFAITGGLMLPFGSEPVLAFGKSLIVFFYVMAMVSVVMILATFSVQNAFSHIGGHREVMLILSIEPVLAVVFGVLAFKLGTLNVAKMPFSASLSLSVVLAYILLAYAVYVEGGFVPFDIAEAETEIIGGPLTEYSGRLLGIFKYSLLIKRIVLLWLLSSLVTIPALDFLGITSSIVLFIAQLVMAFLLYSLAVVLEAANARLRIDQAVSLNKKVFLLSLVVLLIALVGW</sequence>
<accession>W0I460</accession>
<keyword evidence="4 5" id="KW-0472">Membrane</keyword>
<proteinExistence type="predicted"/>
<evidence type="ECO:0000313" key="6">
    <source>
        <dbReference type="EMBL" id="AHF79497.1"/>
    </source>
</evidence>
<keyword evidence="2 5" id="KW-0812">Transmembrane</keyword>
<evidence type="ECO:0000313" key="7">
    <source>
        <dbReference type="Proteomes" id="UP000019027"/>
    </source>
</evidence>
<dbReference type="PANTHER" id="PTHR43359">
    <property type="entry name" value="FORMATE HYDROGENLYASE SUBUNIT 4"/>
    <property type="match status" value="1"/>
</dbReference>
<gene>
    <name evidence="6" type="ORF">TES1_0100</name>
</gene>
<dbReference type="InterPro" id="IPR052561">
    <property type="entry name" value="ComplexI_Subunit1"/>
</dbReference>
<dbReference type="GO" id="GO:0016829">
    <property type="term" value="F:lyase activity"/>
    <property type="evidence" value="ECO:0007669"/>
    <property type="project" value="UniProtKB-KW"/>
</dbReference>
<keyword evidence="7" id="KW-1185">Reference proteome</keyword>